<evidence type="ECO:0000256" key="1">
    <source>
        <dbReference type="SAM" id="Phobius"/>
    </source>
</evidence>
<organism evidence="2 3">
    <name type="scientific">Staphylococcus simulans UMC-CNS-990</name>
    <dbReference type="NCBI Taxonomy" id="1405498"/>
    <lineage>
        <taxon>Bacteria</taxon>
        <taxon>Bacillati</taxon>
        <taxon>Bacillota</taxon>
        <taxon>Bacilli</taxon>
        <taxon>Bacillales</taxon>
        <taxon>Staphylococcaceae</taxon>
        <taxon>Staphylococcus</taxon>
    </lineage>
</organism>
<proteinExistence type="predicted"/>
<name>A0ABN0PGT8_STASI</name>
<feature type="transmembrane region" description="Helical" evidence="1">
    <location>
        <begin position="70"/>
        <end position="97"/>
    </location>
</feature>
<comment type="caution">
    <text evidence="2">The sequence shown here is derived from an EMBL/GenBank/DDBJ whole genome shotgun (WGS) entry which is preliminary data.</text>
</comment>
<evidence type="ECO:0000313" key="3">
    <source>
        <dbReference type="Proteomes" id="UP000017131"/>
    </source>
</evidence>
<keyword evidence="3" id="KW-1185">Reference proteome</keyword>
<keyword evidence="1" id="KW-0472">Membrane</keyword>
<reference evidence="2 3" key="1">
    <citation type="journal article" date="2013" name="Genome Announc.">
        <title>Draft Genome Sequence of Staphylococcus simulans UMC-CNS-990, Isolated from a Case of Chronic Bovine Mastitis.</title>
        <authorList>
            <person name="Calcutt M.J."/>
            <person name="Foecking M.F."/>
            <person name="Hsieh H.Y."/>
            <person name="Perry J."/>
            <person name="Stewart G.C."/>
            <person name="Middleton J.R."/>
        </authorList>
    </citation>
    <scope>NUCLEOTIDE SEQUENCE [LARGE SCALE GENOMIC DNA]</scope>
    <source>
        <strain evidence="2 3">UMC-CNS-990</strain>
    </source>
</reference>
<dbReference type="Proteomes" id="UP000017131">
    <property type="component" value="Unassembled WGS sequence"/>
</dbReference>
<keyword evidence="1" id="KW-0812">Transmembrane</keyword>
<gene>
    <name evidence="2" type="ORF">SSIM_01230</name>
</gene>
<dbReference type="RefSeq" id="WP_002480331.1">
    <property type="nucleotide sequence ID" value="NZ_AXDY01000001.1"/>
</dbReference>
<evidence type="ECO:0000313" key="2">
    <source>
        <dbReference type="EMBL" id="ERS94745.1"/>
    </source>
</evidence>
<dbReference type="EMBL" id="AXDY01000001">
    <property type="protein sequence ID" value="ERS94745.1"/>
    <property type="molecule type" value="Genomic_DNA"/>
</dbReference>
<protein>
    <submittedName>
        <fullName evidence="2">Uncharacterized protein</fullName>
    </submittedName>
</protein>
<sequence length="108" mass="12853">MLLLLVSIVHLSQASRSTVNFNNLFIGLNRTRTFPRNLNWEQLQRFYQSLQTRYFKRLLYVSLPLSVLDLFILIKLGHAWLILVELGVYLALLFFILRKVEKYIQSHD</sequence>
<accession>A0ABN0PGT8</accession>
<keyword evidence="1" id="KW-1133">Transmembrane helix</keyword>